<evidence type="ECO:0000313" key="1">
    <source>
        <dbReference type="EMBL" id="OHX67132.1"/>
    </source>
</evidence>
<reference evidence="1 2" key="1">
    <citation type="journal article" date="2012" name="Int. J. Syst. Evol. Microbiol.">
        <title>Flammeovirga pacifica sp. nov., isolated from deep-sea sediment.</title>
        <authorList>
            <person name="Xu H."/>
            <person name="Fu Y."/>
            <person name="Yang N."/>
            <person name="Ding Z."/>
            <person name="Lai Q."/>
            <person name="Zeng R."/>
        </authorList>
    </citation>
    <scope>NUCLEOTIDE SEQUENCE [LARGE SCALE GENOMIC DNA]</scope>
    <source>
        <strain evidence="2">DSM 24597 / LMG 26175 / WPAGA1</strain>
    </source>
</reference>
<dbReference type="Gene3D" id="2.40.128.460">
    <property type="entry name" value="Periplasmic lysozyme inhibitor of I-type lysozyme"/>
    <property type="match status" value="1"/>
</dbReference>
<keyword evidence="2" id="KW-1185">Reference proteome</keyword>
<name>A0A1S1Z1L4_FLAPC</name>
<dbReference type="EMBL" id="JRYR02000001">
    <property type="protein sequence ID" value="OHX67132.1"/>
    <property type="molecule type" value="Genomic_DNA"/>
</dbReference>
<dbReference type="Proteomes" id="UP000179797">
    <property type="component" value="Unassembled WGS sequence"/>
</dbReference>
<protein>
    <submittedName>
        <fullName evidence="1">Uncharacterized protein</fullName>
    </submittedName>
</protein>
<organism evidence="1 2">
    <name type="scientific">Flammeovirga pacifica</name>
    <dbReference type="NCBI Taxonomy" id="915059"/>
    <lineage>
        <taxon>Bacteria</taxon>
        <taxon>Pseudomonadati</taxon>
        <taxon>Bacteroidota</taxon>
        <taxon>Cytophagia</taxon>
        <taxon>Cytophagales</taxon>
        <taxon>Flammeovirgaceae</taxon>
        <taxon>Flammeovirga</taxon>
    </lineage>
</organism>
<dbReference type="AlphaFoldDB" id="A0A1S1Z1L4"/>
<dbReference type="InterPro" id="IPR038643">
    <property type="entry name" value="PliI_sf"/>
</dbReference>
<proteinExistence type="predicted"/>
<sequence>MIIPLISLITISCHSKKEQQKKGTVDNLTEGIFPKTIDHTIETSSGMVFTLTEEKLSHSVSNILIQGVNFPNSMEIISTNETDPIEQFNVMDLNDDGFEEVYITQRSAGSGSYAKIIGVTSMSDNSYGEIIVPPITDHDDLSVGYMGHDEIEFVKNNIIRTYPIYKDSDSNAKPTGGQRKVQYELITGEAGYILNPYELQM</sequence>
<comment type="caution">
    <text evidence="1">The sequence shown here is derived from an EMBL/GenBank/DDBJ whole genome shotgun (WGS) entry which is preliminary data.</text>
</comment>
<gene>
    <name evidence="1" type="ORF">NH26_12650</name>
</gene>
<accession>A0A1S1Z1L4</accession>
<evidence type="ECO:0000313" key="2">
    <source>
        <dbReference type="Proteomes" id="UP000179797"/>
    </source>
</evidence>